<reference evidence="10 11" key="1">
    <citation type="submission" date="2018-06" db="EMBL/GenBank/DDBJ databases">
        <authorList>
            <consortium name="Pathogen Informatics"/>
            <person name="Doyle S."/>
        </authorList>
    </citation>
    <scope>NUCLEOTIDE SEQUENCE [LARGE SCALE GENOMIC DNA]</scope>
    <source>
        <strain evidence="10 11">NCTC11087</strain>
    </source>
</reference>
<dbReference type="GO" id="GO:0004427">
    <property type="term" value="F:inorganic diphosphate phosphatase activity"/>
    <property type="evidence" value="ECO:0007669"/>
    <property type="project" value="UniProtKB-EC"/>
</dbReference>
<evidence type="ECO:0000256" key="5">
    <source>
        <dbReference type="ARBA" id="ARBA00023211"/>
    </source>
</evidence>
<dbReference type="SMART" id="SM00116">
    <property type="entry name" value="CBS"/>
    <property type="match status" value="2"/>
</dbReference>
<keyword evidence="11" id="KW-1185">Reference proteome</keyword>
<accession>A0A380LMI3</accession>
<dbReference type="Pfam" id="PF02833">
    <property type="entry name" value="DHHA2"/>
    <property type="match status" value="1"/>
</dbReference>
<dbReference type="InterPro" id="IPR046342">
    <property type="entry name" value="CBS_dom_sf"/>
</dbReference>
<dbReference type="EMBL" id="UHFX01000003">
    <property type="protein sequence ID" value="SUO04541.1"/>
    <property type="molecule type" value="Genomic_DNA"/>
</dbReference>
<dbReference type="NCBIfam" id="NF011443">
    <property type="entry name" value="PRK14869.1-5"/>
    <property type="match status" value="1"/>
</dbReference>
<keyword evidence="4 10" id="KW-0378">Hydrolase</keyword>
<dbReference type="InterPro" id="IPR010766">
    <property type="entry name" value="DRTGG"/>
</dbReference>
<keyword evidence="5" id="KW-0464">Manganese</keyword>
<dbReference type="InterPro" id="IPR038763">
    <property type="entry name" value="DHH_sf"/>
</dbReference>
<sequence>MQQEPLYITGHIHPDTDSVASAIGYAFLKRAMGIPAKACRLGNLNTETRYLLERFHFEEPELLEDARIQLKEMQLDHPVDLNPETTIFETLQLMQSGQGQGFGVTDENGVLIGIVTRSDISFVGLGDTAQGIDLLKETPVENIVKTISGKLVYRDENRHINGKVSIVALTKNHVKNYDIQDRIVIIGDDPQAQSDLIRKGAGMLVMVWTKEVQPEVVELAKQYHCQLVLSGHGSMNTSRYLYFSVPIGLIMTKKVVTFSDYELAEDVSRKMLKTRYRMYPVVNKKYQPIGYVTRYHMMNYTNKKIVMVDHNEFSQSVKGIEQAELVEVLDHHRICDFATSKPVSFRNEIVGSTATIVAKIFKENQIPIPKDLAGLLLGAVLSDTLKFQSPTTTQKDIEVANMLAAFASLDIDAFATDMFTVSSDISGKSVEQLVNTDIKYFEIRNQKLMISQVIIPCVDYVLGLDEEIEQELSKLVKQRGLDVCVGVFTSILENGSVFFASGPKKHWVEEAFPSYKNGHIVQKNILSRKNQIVPMLTDVITKS</sequence>
<comment type="catalytic activity">
    <reaction evidence="7">
        <text>diphosphate + H2O = 2 phosphate + H(+)</text>
        <dbReference type="Rhea" id="RHEA:24576"/>
        <dbReference type="ChEBI" id="CHEBI:15377"/>
        <dbReference type="ChEBI" id="CHEBI:15378"/>
        <dbReference type="ChEBI" id="CHEBI:33019"/>
        <dbReference type="ChEBI" id="CHEBI:43474"/>
        <dbReference type="EC" id="3.6.1.1"/>
    </reaction>
</comment>
<dbReference type="OrthoDB" id="9766150at2"/>
<proteinExistence type="predicted"/>
<dbReference type="PROSITE" id="PS51371">
    <property type="entry name" value="CBS"/>
    <property type="match status" value="2"/>
</dbReference>
<evidence type="ECO:0000256" key="1">
    <source>
        <dbReference type="ARBA" id="ARBA00001936"/>
    </source>
</evidence>
<gene>
    <name evidence="10" type="primary">ppa_2</name>
    <name evidence="10" type="ORF">NCTC11087_01462</name>
</gene>
<dbReference type="SUPFAM" id="SSF64182">
    <property type="entry name" value="DHH phosphoesterases"/>
    <property type="match status" value="1"/>
</dbReference>
<evidence type="ECO:0000256" key="7">
    <source>
        <dbReference type="ARBA" id="ARBA00047820"/>
    </source>
</evidence>
<dbReference type="Pfam" id="PF07085">
    <property type="entry name" value="DRTGG"/>
    <property type="match status" value="1"/>
</dbReference>
<evidence type="ECO:0000256" key="8">
    <source>
        <dbReference type="PROSITE-ProRule" id="PRU00703"/>
    </source>
</evidence>
<dbReference type="Gene3D" id="3.40.1390.20">
    <property type="entry name" value="HprK N-terminal domain-like"/>
    <property type="match status" value="1"/>
</dbReference>
<dbReference type="GO" id="GO:0046872">
    <property type="term" value="F:metal ion binding"/>
    <property type="evidence" value="ECO:0007669"/>
    <property type="project" value="UniProtKB-KW"/>
</dbReference>
<organism evidence="10 11">
    <name type="scientific">Faecalicoccus pleomorphus</name>
    <dbReference type="NCBI Taxonomy" id="1323"/>
    <lineage>
        <taxon>Bacteria</taxon>
        <taxon>Bacillati</taxon>
        <taxon>Bacillota</taxon>
        <taxon>Erysipelotrichia</taxon>
        <taxon>Erysipelotrichales</taxon>
        <taxon>Erysipelotrichaceae</taxon>
        <taxon>Faecalicoccus</taxon>
    </lineage>
</organism>
<evidence type="ECO:0000313" key="11">
    <source>
        <dbReference type="Proteomes" id="UP000255523"/>
    </source>
</evidence>
<evidence type="ECO:0000256" key="4">
    <source>
        <dbReference type="ARBA" id="ARBA00022801"/>
    </source>
</evidence>
<evidence type="ECO:0000256" key="6">
    <source>
        <dbReference type="ARBA" id="ARBA00032535"/>
    </source>
</evidence>
<protein>
    <recommendedName>
        <fullName evidence="2">inorganic diphosphatase</fullName>
        <ecNumber evidence="2">3.6.1.1</ecNumber>
    </recommendedName>
    <alternativeName>
        <fullName evidence="6">Pyrophosphate phospho-hydrolase</fullName>
    </alternativeName>
</protein>
<evidence type="ECO:0000256" key="3">
    <source>
        <dbReference type="ARBA" id="ARBA00022723"/>
    </source>
</evidence>
<dbReference type="SUPFAM" id="SSF75138">
    <property type="entry name" value="HprK N-terminal domain-like"/>
    <property type="match status" value="1"/>
</dbReference>
<evidence type="ECO:0000256" key="2">
    <source>
        <dbReference type="ARBA" id="ARBA00012146"/>
    </source>
</evidence>
<feature type="domain" description="CBS" evidence="9">
    <location>
        <begin position="251"/>
        <end position="307"/>
    </location>
</feature>
<evidence type="ECO:0000259" key="9">
    <source>
        <dbReference type="PROSITE" id="PS51371"/>
    </source>
</evidence>
<dbReference type="InterPro" id="IPR001667">
    <property type="entry name" value="DDH_dom"/>
</dbReference>
<dbReference type="InterPro" id="IPR028979">
    <property type="entry name" value="Ser_kin/Pase_Hpr-like_N_sf"/>
</dbReference>
<evidence type="ECO:0000313" key="10">
    <source>
        <dbReference type="EMBL" id="SUO04541.1"/>
    </source>
</evidence>
<dbReference type="EC" id="3.6.1.1" evidence="2"/>
<dbReference type="NCBIfam" id="NF011442">
    <property type="entry name" value="PRK14869.1-4"/>
    <property type="match status" value="1"/>
</dbReference>
<dbReference type="SMART" id="SM01131">
    <property type="entry name" value="DHHA2"/>
    <property type="match status" value="1"/>
</dbReference>
<feature type="domain" description="CBS" evidence="9">
    <location>
        <begin position="73"/>
        <end position="134"/>
    </location>
</feature>
<dbReference type="Proteomes" id="UP000255523">
    <property type="component" value="Unassembled WGS sequence"/>
</dbReference>
<dbReference type="Gene3D" id="3.10.310.20">
    <property type="entry name" value="DHHA2 domain"/>
    <property type="match status" value="1"/>
</dbReference>
<name>A0A380LMI3_9FIRM</name>
<keyword evidence="3" id="KW-0479">Metal-binding</keyword>
<dbReference type="InterPro" id="IPR000644">
    <property type="entry name" value="CBS_dom"/>
</dbReference>
<comment type="cofactor">
    <cofactor evidence="1">
        <name>Mn(2+)</name>
        <dbReference type="ChEBI" id="CHEBI:29035"/>
    </cofactor>
</comment>
<dbReference type="Pfam" id="PF01368">
    <property type="entry name" value="DHH"/>
    <property type="match status" value="1"/>
</dbReference>
<dbReference type="Gene3D" id="3.90.1640.10">
    <property type="entry name" value="inorganic pyrophosphatase (n-terminal core)"/>
    <property type="match status" value="2"/>
</dbReference>
<dbReference type="PANTHER" id="PTHR12112">
    <property type="entry name" value="BNIP - RELATED"/>
    <property type="match status" value="1"/>
</dbReference>
<dbReference type="GO" id="GO:0005737">
    <property type="term" value="C:cytoplasm"/>
    <property type="evidence" value="ECO:0007669"/>
    <property type="project" value="InterPro"/>
</dbReference>
<dbReference type="PANTHER" id="PTHR12112:SF22">
    <property type="entry name" value="MANGANESE-DEPENDENT INORGANIC PYROPHOSPHATASE-RELATED"/>
    <property type="match status" value="1"/>
</dbReference>
<dbReference type="SUPFAM" id="SSF54631">
    <property type="entry name" value="CBS-domain pair"/>
    <property type="match status" value="1"/>
</dbReference>
<dbReference type="AlphaFoldDB" id="A0A380LMI3"/>
<keyword evidence="8" id="KW-0129">CBS domain</keyword>
<dbReference type="Pfam" id="PF00571">
    <property type="entry name" value="CBS"/>
    <property type="match status" value="2"/>
</dbReference>
<dbReference type="InterPro" id="IPR004097">
    <property type="entry name" value="DHHA2"/>
</dbReference>
<dbReference type="InterPro" id="IPR038222">
    <property type="entry name" value="DHHA2_dom_sf"/>
</dbReference>